<reference evidence="1 2" key="1">
    <citation type="journal article" date="2021" name="BMC Genomics">
        <title>Datura genome reveals duplications of psychoactive alkaloid biosynthetic genes and high mutation rate following tissue culture.</title>
        <authorList>
            <person name="Rajewski A."/>
            <person name="Carter-House D."/>
            <person name="Stajich J."/>
            <person name="Litt A."/>
        </authorList>
    </citation>
    <scope>NUCLEOTIDE SEQUENCE [LARGE SCALE GENOMIC DNA]</scope>
    <source>
        <strain evidence="1">AR-01</strain>
    </source>
</reference>
<gene>
    <name evidence="1" type="ORF">HAX54_025258</name>
</gene>
<dbReference type="Proteomes" id="UP000823775">
    <property type="component" value="Unassembled WGS sequence"/>
</dbReference>
<evidence type="ECO:0000313" key="2">
    <source>
        <dbReference type="Proteomes" id="UP000823775"/>
    </source>
</evidence>
<protein>
    <submittedName>
        <fullName evidence="1">Uncharacterized protein</fullName>
    </submittedName>
</protein>
<comment type="caution">
    <text evidence="1">The sequence shown here is derived from an EMBL/GenBank/DDBJ whole genome shotgun (WGS) entry which is preliminary data.</text>
</comment>
<keyword evidence="2" id="KW-1185">Reference proteome</keyword>
<accession>A0ABS8V174</accession>
<organism evidence="1 2">
    <name type="scientific">Datura stramonium</name>
    <name type="common">Jimsonweed</name>
    <name type="synonym">Common thornapple</name>
    <dbReference type="NCBI Taxonomy" id="4076"/>
    <lineage>
        <taxon>Eukaryota</taxon>
        <taxon>Viridiplantae</taxon>
        <taxon>Streptophyta</taxon>
        <taxon>Embryophyta</taxon>
        <taxon>Tracheophyta</taxon>
        <taxon>Spermatophyta</taxon>
        <taxon>Magnoliopsida</taxon>
        <taxon>eudicotyledons</taxon>
        <taxon>Gunneridae</taxon>
        <taxon>Pentapetalae</taxon>
        <taxon>asterids</taxon>
        <taxon>lamiids</taxon>
        <taxon>Solanales</taxon>
        <taxon>Solanaceae</taxon>
        <taxon>Solanoideae</taxon>
        <taxon>Datureae</taxon>
        <taxon>Datura</taxon>
    </lineage>
</organism>
<sequence length="142" mass="16631">MTMIQEYEKQSGQKVNKERSLYYLHQKVDVGIPAQLKQITGMVRGFFPMNITHARKRKVDYGELIDQVKGKLQTDYHTCHPMRDIGELLTDEGWDFDVIQGFVPKYVVEHVRQTMSHMRLVNQGDKPWWTKTSIDKFSVKSA</sequence>
<proteinExistence type="predicted"/>
<name>A0ABS8V174_DATST</name>
<evidence type="ECO:0000313" key="1">
    <source>
        <dbReference type="EMBL" id="MCD9640147.1"/>
    </source>
</evidence>
<dbReference type="EMBL" id="JACEIK010003068">
    <property type="protein sequence ID" value="MCD9640147.1"/>
    <property type="molecule type" value="Genomic_DNA"/>
</dbReference>